<dbReference type="InterPro" id="IPR011051">
    <property type="entry name" value="RmlC_Cupin_sf"/>
</dbReference>
<evidence type="ECO:0000313" key="3">
    <source>
        <dbReference type="EMBL" id="CAA9212155.1"/>
    </source>
</evidence>
<dbReference type="Gene3D" id="2.60.120.10">
    <property type="entry name" value="Jelly Rolls"/>
    <property type="match status" value="1"/>
</dbReference>
<dbReference type="InterPro" id="IPR053146">
    <property type="entry name" value="QDO-like"/>
</dbReference>
<dbReference type="PANTHER" id="PTHR36440:SF1">
    <property type="entry name" value="PUTATIVE (AFU_ORTHOLOGUE AFUA_8G07350)-RELATED"/>
    <property type="match status" value="1"/>
</dbReference>
<dbReference type="Pfam" id="PF07883">
    <property type="entry name" value="Cupin_2"/>
    <property type="match status" value="1"/>
</dbReference>
<dbReference type="AlphaFoldDB" id="A0A6J4H132"/>
<gene>
    <name evidence="3" type="ORF">AVDCRST_MAG08-169</name>
</gene>
<dbReference type="PANTHER" id="PTHR36440">
    <property type="entry name" value="PUTATIVE (AFU_ORTHOLOGUE AFUA_8G07350)-RELATED"/>
    <property type="match status" value="1"/>
</dbReference>
<feature type="domain" description="Cupin type-2" evidence="2">
    <location>
        <begin position="53"/>
        <end position="117"/>
    </location>
</feature>
<accession>A0A6J4H132</accession>
<dbReference type="CDD" id="cd02215">
    <property type="entry name" value="cupin_QDO_N_C"/>
    <property type="match status" value="1"/>
</dbReference>
<dbReference type="InterPro" id="IPR014710">
    <property type="entry name" value="RmlC-like_jellyroll"/>
</dbReference>
<dbReference type="EMBL" id="CADCTG010000020">
    <property type="protein sequence ID" value="CAA9212155.1"/>
    <property type="molecule type" value="Genomic_DNA"/>
</dbReference>
<proteinExistence type="predicted"/>
<dbReference type="SUPFAM" id="SSF51182">
    <property type="entry name" value="RmlC-like cupins"/>
    <property type="match status" value="1"/>
</dbReference>
<evidence type="ECO:0000259" key="2">
    <source>
        <dbReference type="Pfam" id="PF07883"/>
    </source>
</evidence>
<evidence type="ECO:0000256" key="1">
    <source>
        <dbReference type="SAM" id="MobiDB-lite"/>
    </source>
</evidence>
<protein>
    <recommendedName>
        <fullName evidence="2">Cupin type-2 domain-containing protein</fullName>
    </recommendedName>
</protein>
<reference evidence="3" key="1">
    <citation type="submission" date="2020-02" db="EMBL/GenBank/DDBJ databases">
        <authorList>
            <person name="Meier V. D."/>
        </authorList>
    </citation>
    <scope>NUCLEOTIDE SEQUENCE</scope>
    <source>
        <strain evidence="3">AVDCRST_MAG08</strain>
    </source>
</reference>
<dbReference type="InterPro" id="IPR013096">
    <property type="entry name" value="Cupin_2"/>
</dbReference>
<sequence length="176" mass="19099">MTTHAPAALTPIPGSVPFIRNADTAPAYWLLDVLWMVLADGNDTGGRFSLMEQLLPKGSGPGPHKHTWSDETFYMLDGEITLLVGDETRTARKGDFVVVPRSTRHAFRVDSETARFLNGYTPASLEALVLELGTPAAERALPPKGATPPPAMNPDLLRRYGMDVVPGPDPLRPEGR</sequence>
<feature type="region of interest" description="Disordered" evidence="1">
    <location>
        <begin position="139"/>
        <end position="176"/>
    </location>
</feature>
<organism evidence="3">
    <name type="scientific">uncultured Acetobacteraceae bacterium</name>
    <dbReference type="NCBI Taxonomy" id="169975"/>
    <lineage>
        <taxon>Bacteria</taxon>
        <taxon>Pseudomonadati</taxon>
        <taxon>Pseudomonadota</taxon>
        <taxon>Alphaproteobacteria</taxon>
        <taxon>Acetobacterales</taxon>
        <taxon>Acetobacteraceae</taxon>
        <taxon>environmental samples</taxon>
    </lineage>
</organism>
<name>A0A6J4H132_9PROT</name>